<evidence type="ECO:0000256" key="1">
    <source>
        <dbReference type="SAM" id="MobiDB-lite"/>
    </source>
</evidence>
<sequence>YVLRTPQLRPSSMNAASQTTKKAANTSTRNSDADSKEENRIPPAVVPTKTSKEKQVAVDQRRRKQSATRD</sequence>
<accession>A0A699VVT4</accession>
<organism evidence="2">
    <name type="scientific">Tanacetum cinerariifolium</name>
    <name type="common">Dalmatian daisy</name>
    <name type="synonym">Chrysanthemum cinerariifolium</name>
    <dbReference type="NCBI Taxonomy" id="118510"/>
    <lineage>
        <taxon>Eukaryota</taxon>
        <taxon>Viridiplantae</taxon>
        <taxon>Streptophyta</taxon>
        <taxon>Embryophyta</taxon>
        <taxon>Tracheophyta</taxon>
        <taxon>Spermatophyta</taxon>
        <taxon>Magnoliopsida</taxon>
        <taxon>eudicotyledons</taxon>
        <taxon>Gunneridae</taxon>
        <taxon>Pentapetalae</taxon>
        <taxon>asterids</taxon>
        <taxon>campanulids</taxon>
        <taxon>Asterales</taxon>
        <taxon>Asteraceae</taxon>
        <taxon>Asteroideae</taxon>
        <taxon>Anthemideae</taxon>
        <taxon>Anthemidinae</taxon>
        <taxon>Tanacetum</taxon>
    </lineage>
</organism>
<reference evidence="2" key="1">
    <citation type="journal article" date="2019" name="Sci. Rep.">
        <title>Draft genome of Tanacetum cinerariifolium, the natural source of mosquito coil.</title>
        <authorList>
            <person name="Yamashiro T."/>
            <person name="Shiraishi A."/>
            <person name="Satake H."/>
            <person name="Nakayama K."/>
        </authorList>
    </citation>
    <scope>NUCLEOTIDE SEQUENCE</scope>
</reference>
<feature type="compositionally biased region" description="Polar residues" evidence="1">
    <location>
        <begin position="8"/>
        <end position="30"/>
    </location>
</feature>
<dbReference type="EMBL" id="BKCJ011514876">
    <property type="protein sequence ID" value="GFD39347.1"/>
    <property type="molecule type" value="Genomic_DNA"/>
</dbReference>
<proteinExistence type="predicted"/>
<comment type="caution">
    <text evidence="2">The sequence shown here is derived from an EMBL/GenBank/DDBJ whole genome shotgun (WGS) entry which is preliminary data.</text>
</comment>
<name>A0A699VVT4_TANCI</name>
<feature type="region of interest" description="Disordered" evidence="1">
    <location>
        <begin position="1"/>
        <end position="70"/>
    </location>
</feature>
<feature type="non-terminal residue" evidence="2">
    <location>
        <position position="1"/>
    </location>
</feature>
<feature type="compositionally biased region" description="Basic residues" evidence="1">
    <location>
        <begin position="61"/>
        <end position="70"/>
    </location>
</feature>
<gene>
    <name evidence="2" type="ORF">Tci_911316</name>
</gene>
<feature type="compositionally biased region" description="Basic and acidic residues" evidence="1">
    <location>
        <begin position="50"/>
        <end position="60"/>
    </location>
</feature>
<dbReference type="AlphaFoldDB" id="A0A699VVT4"/>
<protein>
    <submittedName>
        <fullName evidence="2">Uncharacterized protein</fullName>
    </submittedName>
</protein>
<feature type="compositionally biased region" description="Basic and acidic residues" evidence="1">
    <location>
        <begin position="31"/>
        <end position="40"/>
    </location>
</feature>
<evidence type="ECO:0000313" key="2">
    <source>
        <dbReference type="EMBL" id="GFD39347.1"/>
    </source>
</evidence>